<evidence type="ECO:0000256" key="5">
    <source>
        <dbReference type="ARBA" id="ARBA00022741"/>
    </source>
</evidence>
<dbReference type="InterPro" id="IPR011009">
    <property type="entry name" value="Kinase-like_dom_sf"/>
</dbReference>
<dbReference type="GO" id="GO:0005634">
    <property type="term" value="C:nucleus"/>
    <property type="evidence" value="ECO:0007669"/>
    <property type="project" value="UniProtKB-ARBA"/>
</dbReference>
<dbReference type="SMART" id="SM00220">
    <property type="entry name" value="S_TKc"/>
    <property type="match status" value="1"/>
</dbReference>
<comment type="caution">
    <text evidence="13">The sequence shown here is derived from an EMBL/GenBank/DDBJ whole genome shotgun (WGS) entry which is preliminary data.</text>
</comment>
<evidence type="ECO:0000256" key="1">
    <source>
        <dbReference type="ARBA" id="ARBA00012513"/>
    </source>
</evidence>
<evidence type="ECO:0000256" key="9">
    <source>
        <dbReference type="ARBA" id="ARBA00048679"/>
    </source>
</evidence>
<dbReference type="EC" id="2.7.11.1" evidence="1"/>
<dbReference type="Gene3D" id="3.30.200.20">
    <property type="entry name" value="Phosphorylase Kinase, domain 1"/>
    <property type="match status" value="1"/>
</dbReference>
<dbReference type="AlphaFoldDB" id="A0A3L6TQ51"/>
<feature type="binding site" evidence="10">
    <location>
        <position position="33"/>
    </location>
    <ligand>
        <name>ATP</name>
        <dbReference type="ChEBI" id="CHEBI:30616"/>
    </ligand>
</feature>
<evidence type="ECO:0000256" key="4">
    <source>
        <dbReference type="ARBA" id="ARBA00022679"/>
    </source>
</evidence>
<evidence type="ECO:0000256" key="7">
    <source>
        <dbReference type="ARBA" id="ARBA00022840"/>
    </source>
</evidence>
<dbReference type="Pfam" id="PF00069">
    <property type="entry name" value="Pkinase"/>
    <property type="match status" value="1"/>
</dbReference>
<dbReference type="PANTHER" id="PTHR24343">
    <property type="entry name" value="SERINE/THREONINE KINASE"/>
    <property type="match status" value="1"/>
</dbReference>
<evidence type="ECO:0000313" key="14">
    <source>
        <dbReference type="Proteomes" id="UP000275267"/>
    </source>
</evidence>
<gene>
    <name evidence="13" type="ORF">C2845_PM01G17000</name>
</gene>
<dbReference type="PANTHER" id="PTHR24343:SF476">
    <property type="entry name" value="SERINE_THREONINE-PROTEIN KINASE SRK2C"/>
    <property type="match status" value="1"/>
</dbReference>
<dbReference type="FunFam" id="1.10.510.10:FF:000132">
    <property type="entry name" value="Serine/threonine-protein kinase SRK2A"/>
    <property type="match status" value="1"/>
</dbReference>
<keyword evidence="2 11" id="KW-0723">Serine/threonine-protein kinase</keyword>
<evidence type="ECO:0000259" key="12">
    <source>
        <dbReference type="PROSITE" id="PS50011"/>
    </source>
</evidence>
<evidence type="ECO:0000313" key="13">
    <source>
        <dbReference type="EMBL" id="RLN42379.1"/>
    </source>
</evidence>
<name>A0A3L6TQ51_PANMI</name>
<keyword evidence="3" id="KW-0597">Phosphoprotein</keyword>
<dbReference type="PROSITE" id="PS00108">
    <property type="entry name" value="PROTEIN_KINASE_ST"/>
    <property type="match status" value="1"/>
</dbReference>
<keyword evidence="7 10" id="KW-0067">ATP-binding</keyword>
<accession>A0A3L6TQ51</accession>
<evidence type="ECO:0000256" key="6">
    <source>
        <dbReference type="ARBA" id="ARBA00022777"/>
    </source>
</evidence>
<dbReference type="GO" id="GO:0004674">
    <property type="term" value="F:protein serine/threonine kinase activity"/>
    <property type="evidence" value="ECO:0007669"/>
    <property type="project" value="UniProtKB-KW"/>
</dbReference>
<dbReference type="Proteomes" id="UP000275267">
    <property type="component" value="Unassembled WGS sequence"/>
</dbReference>
<comment type="catalytic activity">
    <reaction evidence="8">
        <text>L-threonyl-[protein] + ATP = O-phospho-L-threonyl-[protein] + ADP + H(+)</text>
        <dbReference type="Rhea" id="RHEA:46608"/>
        <dbReference type="Rhea" id="RHEA-COMP:11060"/>
        <dbReference type="Rhea" id="RHEA-COMP:11605"/>
        <dbReference type="ChEBI" id="CHEBI:15378"/>
        <dbReference type="ChEBI" id="CHEBI:30013"/>
        <dbReference type="ChEBI" id="CHEBI:30616"/>
        <dbReference type="ChEBI" id="CHEBI:61977"/>
        <dbReference type="ChEBI" id="CHEBI:456216"/>
        <dbReference type="EC" id="2.7.11.1"/>
    </reaction>
</comment>
<comment type="similarity">
    <text evidence="11">Belongs to the protein kinase superfamily.</text>
</comment>
<keyword evidence="5 10" id="KW-0547">Nucleotide-binding</keyword>
<evidence type="ECO:0000256" key="11">
    <source>
        <dbReference type="RuleBase" id="RU000304"/>
    </source>
</evidence>
<evidence type="ECO:0000256" key="3">
    <source>
        <dbReference type="ARBA" id="ARBA00022553"/>
    </source>
</evidence>
<dbReference type="Gene3D" id="1.10.510.10">
    <property type="entry name" value="Transferase(Phosphotransferase) domain 1"/>
    <property type="match status" value="1"/>
</dbReference>
<sequence length="309" mass="34924">MERYEVIRDIGSGNFGVAKLVRDVRTKELFAVKFIERGQMIDEHVQREIMNHRSLKHPNIIRFKEVVLTPTHLAIVMEYAAGGELFERICNAGRFSEDEARFFFQQLISGVSYCHSMQVCHRDLKLENTLLDGSVAPRLKICDFGYSKSSVLHSQPNSTVGTPAYIAPEVLSKKEYDGKVADVWSCGVTLYVMLVGAYPFEDPDDPRNFCKTITRITIPEIKNHPWFLKNLPVEMTDECQQSMQLAGMNTPEQSLEEVMAIIQEARKPGEAMKVAGQVPCLGSMDLDDIDLDYIDDIDIENSGDFVCAM</sequence>
<dbReference type="GO" id="GO:0005524">
    <property type="term" value="F:ATP binding"/>
    <property type="evidence" value="ECO:0007669"/>
    <property type="project" value="UniProtKB-UniRule"/>
</dbReference>
<keyword evidence="14" id="KW-1185">Reference proteome</keyword>
<evidence type="ECO:0000256" key="8">
    <source>
        <dbReference type="ARBA" id="ARBA00047899"/>
    </source>
</evidence>
<keyword evidence="6" id="KW-0418">Kinase</keyword>
<dbReference type="InterPro" id="IPR000719">
    <property type="entry name" value="Prot_kinase_dom"/>
</dbReference>
<evidence type="ECO:0000256" key="10">
    <source>
        <dbReference type="PROSITE-ProRule" id="PRU10141"/>
    </source>
</evidence>
<dbReference type="SUPFAM" id="SSF56112">
    <property type="entry name" value="Protein kinase-like (PK-like)"/>
    <property type="match status" value="1"/>
</dbReference>
<dbReference type="OrthoDB" id="193931at2759"/>
<comment type="catalytic activity">
    <reaction evidence="9">
        <text>L-seryl-[protein] + ATP = O-phospho-L-seryl-[protein] + ADP + H(+)</text>
        <dbReference type="Rhea" id="RHEA:17989"/>
        <dbReference type="Rhea" id="RHEA-COMP:9863"/>
        <dbReference type="Rhea" id="RHEA-COMP:11604"/>
        <dbReference type="ChEBI" id="CHEBI:15378"/>
        <dbReference type="ChEBI" id="CHEBI:29999"/>
        <dbReference type="ChEBI" id="CHEBI:30616"/>
        <dbReference type="ChEBI" id="CHEBI:83421"/>
        <dbReference type="ChEBI" id="CHEBI:456216"/>
        <dbReference type="EC" id="2.7.11.1"/>
    </reaction>
</comment>
<feature type="domain" description="Protein kinase" evidence="12">
    <location>
        <begin position="4"/>
        <end position="281"/>
    </location>
</feature>
<dbReference type="STRING" id="4540.A0A3L6TQ51"/>
<dbReference type="EMBL" id="PQIB02000001">
    <property type="protein sequence ID" value="RLN42379.1"/>
    <property type="molecule type" value="Genomic_DNA"/>
</dbReference>
<keyword evidence="4" id="KW-0808">Transferase</keyword>
<protein>
    <recommendedName>
        <fullName evidence="1">non-specific serine/threonine protein kinase</fullName>
        <ecNumber evidence="1">2.7.11.1</ecNumber>
    </recommendedName>
</protein>
<dbReference type="PROSITE" id="PS00107">
    <property type="entry name" value="PROTEIN_KINASE_ATP"/>
    <property type="match status" value="1"/>
</dbReference>
<proteinExistence type="inferred from homology"/>
<reference evidence="14" key="1">
    <citation type="journal article" date="2019" name="Nat. Commun.">
        <title>The genome of broomcorn millet.</title>
        <authorList>
            <person name="Zou C."/>
            <person name="Miki D."/>
            <person name="Li D."/>
            <person name="Tang Q."/>
            <person name="Xiao L."/>
            <person name="Rajput S."/>
            <person name="Deng P."/>
            <person name="Jia W."/>
            <person name="Huang R."/>
            <person name="Zhang M."/>
            <person name="Sun Y."/>
            <person name="Hu J."/>
            <person name="Fu X."/>
            <person name="Schnable P.S."/>
            <person name="Li F."/>
            <person name="Zhang H."/>
            <person name="Feng B."/>
            <person name="Zhu X."/>
            <person name="Liu R."/>
            <person name="Schnable J.C."/>
            <person name="Zhu J.-K."/>
            <person name="Zhang H."/>
        </authorList>
    </citation>
    <scope>NUCLEOTIDE SEQUENCE [LARGE SCALE GENOMIC DNA]</scope>
</reference>
<organism evidence="13 14">
    <name type="scientific">Panicum miliaceum</name>
    <name type="common">Proso millet</name>
    <name type="synonym">Broomcorn millet</name>
    <dbReference type="NCBI Taxonomy" id="4540"/>
    <lineage>
        <taxon>Eukaryota</taxon>
        <taxon>Viridiplantae</taxon>
        <taxon>Streptophyta</taxon>
        <taxon>Embryophyta</taxon>
        <taxon>Tracheophyta</taxon>
        <taxon>Spermatophyta</taxon>
        <taxon>Magnoliopsida</taxon>
        <taxon>Liliopsida</taxon>
        <taxon>Poales</taxon>
        <taxon>Poaceae</taxon>
        <taxon>PACMAD clade</taxon>
        <taxon>Panicoideae</taxon>
        <taxon>Panicodae</taxon>
        <taxon>Paniceae</taxon>
        <taxon>Panicinae</taxon>
        <taxon>Panicum</taxon>
        <taxon>Panicum sect. Panicum</taxon>
    </lineage>
</organism>
<dbReference type="InterPro" id="IPR008271">
    <property type="entry name" value="Ser/Thr_kinase_AS"/>
</dbReference>
<dbReference type="PROSITE" id="PS50011">
    <property type="entry name" value="PROTEIN_KINASE_DOM"/>
    <property type="match status" value="1"/>
</dbReference>
<dbReference type="FunFam" id="3.30.200.20:FF:000237">
    <property type="entry name" value="Serine/threonine-protein kinase SAPK2"/>
    <property type="match status" value="1"/>
</dbReference>
<evidence type="ECO:0000256" key="2">
    <source>
        <dbReference type="ARBA" id="ARBA00022527"/>
    </source>
</evidence>
<dbReference type="InterPro" id="IPR017441">
    <property type="entry name" value="Protein_kinase_ATP_BS"/>
</dbReference>